<comment type="caution">
    <text evidence="1">The sequence shown here is derived from an EMBL/GenBank/DDBJ whole genome shotgun (WGS) entry which is preliminary data.</text>
</comment>
<dbReference type="Proteomes" id="UP001569904">
    <property type="component" value="Unassembled WGS sequence"/>
</dbReference>
<protein>
    <submittedName>
        <fullName evidence="1">Uncharacterized protein</fullName>
    </submittedName>
</protein>
<gene>
    <name evidence="1" type="ORF">SM436_37630</name>
</gene>
<dbReference type="EMBL" id="JAXCEH010000063">
    <property type="protein sequence ID" value="MFA1559440.1"/>
    <property type="molecule type" value="Genomic_DNA"/>
</dbReference>
<evidence type="ECO:0000313" key="1">
    <source>
        <dbReference type="EMBL" id="MFA1559440.1"/>
    </source>
</evidence>
<keyword evidence="2" id="KW-1185">Reference proteome</keyword>
<proteinExistence type="predicted"/>
<name>A0ABV4RBH0_9ACTN</name>
<sequence length="146" mass="15968">SAPTRTGISATSVTDTSDTLRALVAQAAALVEEIGDQAERDRESRHAGYREAMAFLPSCFDHGRDVGRAEAEEVMAGAWRPVAESVRDIPLQMEVRRRRERPGGPAYYAALIRHDGTEYGGAANPRVRAESAVYRAALRWAQREGA</sequence>
<reference evidence="1 2" key="1">
    <citation type="submission" date="2023-11" db="EMBL/GenBank/DDBJ databases">
        <title>Actinomadura monticuli sp. nov., isolated from volcanic ash.</title>
        <authorList>
            <person name="Lee S.D."/>
            <person name="Yang H."/>
            <person name="Kim I.S."/>
        </authorList>
    </citation>
    <scope>NUCLEOTIDE SEQUENCE [LARGE SCALE GENOMIC DNA]</scope>
    <source>
        <strain evidence="1 2">DSM 45346</strain>
    </source>
</reference>
<dbReference type="RefSeq" id="WP_371946458.1">
    <property type="nucleotide sequence ID" value="NZ_JAXCEH010000063.1"/>
</dbReference>
<evidence type="ECO:0000313" key="2">
    <source>
        <dbReference type="Proteomes" id="UP001569904"/>
    </source>
</evidence>
<feature type="non-terminal residue" evidence="1">
    <location>
        <position position="1"/>
    </location>
</feature>
<organism evidence="1 2">
    <name type="scientific">Actinomadura chokoriensis</name>
    <dbReference type="NCBI Taxonomy" id="454156"/>
    <lineage>
        <taxon>Bacteria</taxon>
        <taxon>Bacillati</taxon>
        <taxon>Actinomycetota</taxon>
        <taxon>Actinomycetes</taxon>
        <taxon>Streptosporangiales</taxon>
        <taxon>Thermomonosporaceae</taxon>
        <taxon>Actinomadura</taxon>
    </lineage>
</organism>
<accession>A0ABV4RBH0</accession>